<sequence>MTAALHPADAAERLLDRLERLTAVQAEALSAGDDDRLLAALGEKQSALDAADLPDLLRAAGPTRAPSLTARIEALLKADGEALALATARRDELAGELSALGSASAAQGAYGGTADPPSSPRRLDVAG</sequence>
<feature type="compositionally biased region" description="Low complexity" evidence="1">
    <location>
        <begin position="105"/>
        <end position="114"/>
    </location>
</feature>
<reference evidence="2 3" key="1">
    <citation type="submission" date="2019-02" db="EMBL/GenBank/DDBJ databases">
        <title>Deep-cultivation of Planctomycetes and their phenomic and genomic characterization uncovers novel biology.</title>
        <authorList>
            <person name="Wiegand S."/>
            <person name="Jogler M."/>
            <person name="Boedeker C."/>
            <person name="Pinto D."/>
            <person name="Vollmers J."/>
            <person name="Rivas-Marin E."/>
            <person name="Kohn T."/>
            <person name="Peeters S.H."/>
            <person name="Heuer A."/>
            <person name="Rast P."/>
            <person name="Oberbeckmann S."/>
            <person name="Bunk B."/>
            <person name="Jeske O."/>
            <person name="Meyerdierks A."/>
            <person name="Storesund J.E."/>
            <person name="Kallscheuer N."/>
            <person name="Luecker S."/>
            <person name="Lage O.M."/>
            <person name="Pohl T."/>
            <person name="Merkel B.J."/>
            <person name="Hornburger P."/>
            <person name="Mueller R.-W."/>
            <person name="Bruemmer F."/>
            <person name="Labrenz M."/>
            <person name="Spormann A.M."/>
            <person name="Op den Camp H."/>
            <person name="Overmann J."/>
            <person name="Amann R."/>
            <person name="Jetten M.S.M."/>
            <person name="Mascher T."/>
            <person name="Medema M.H."/>
            <person name="Devos D.P."/>
            <person name="Kaster A.-K."/>
            <person name="Ovreas L."/>
            <person name="Rohde M."/>
            <person name="Galperin M.Y."/>
            <person name="Jogler C."/>
        </authorList>
    </citation>
    <scope>NUCLEOTIDE SEQUENCE [LARGE SCALE GENOMIC DNA]</scope>
    <source>
        <strain evidence="2 3">CA12</strain>
    </source>
</reference>
<evidence type="ECO:0008006" key="4">
    <source>
        <dbReference type="Google" id="ProtNLM"/>
    </source>
</evidence>
<organism evidence="2 3">
    <name type="scientific">Alienimonas californiensis</name>
    <dbReference type="NCBI Taxonomy" id="2527989"/>
    <lineage>
        <taxon>Bacteria</taxon>
        <taxon>Pseudomonadati</taxon>
        <taxon>Planctomycetota</taxon>
        <taxon>Planctomycetia</taxon>
        <taxon>Planctomycetales</taxon>
        <taxon>Planctomycetaceae</taxon>
        <taxon>Alienimonas</taxon>
    </lineage>
</organism>
<proteinExistence type="predicted"/>
<gene>
    <name evidence="2" type="ORF">CA12_37750</name>
</gene>
<name>A0A517PE46_9PLAN</name>
<dbReference type="EMBL" id="CP036265">
    <property type="protein sequence ID" value="QDT17646.1"/>
    <property type="molecule type" value="Genomic_DNA"/>
</dbReference>
<feature type="region of interest" description="Disordered" evidence="1">
    <location>
        <begin position="105"/>
        <end position="127"/>
    </location>
</feature>
<dbReference type="Proteomes" id="UP000318741">
    <property type="component" value="Chromosome"/>
</dbReference>
<dbReference type="KEGG" id="acaf:CA12_37750"/>
<evidence type="ECO:0000313" key="2">
    <source>
        <dbReference type="EMBL" id="QDT17646.1"/>
    </source>
</evidence>
<protein>
    <recommendedName>
        <fullName evidence="4">FlgN protein</fullName>
    </recommendedName>
</protein>
<dbReference type="AlphaFoldDB" id="A0A517PE46"/>
<accession>A0A517PE46</accession>
<dbReference type="RefSeq" id="WP_145360565.1">
    <property type="nucleotide sequence ID" value="NZ_CP036265.1"/>
</dbReference>
<evidence type="ECO:0000313" key="3">
    <source>
        <dbReference type="Proteomes" id="UP000318741"/>
    </source>
</evidence>
<evidence type="ECO:0000256" key="1">
    <source>
        <dbReference type="SAM" id="MobiDB-lite"/>
    </source>
</evidence>
<keyword evidence="3" id="KW-1185">Reference proteome</keyword>